<dbReference type="KEGG" id="aym:YM304_22720"/>
<protein>
    <submittedName>
        <fullName evidence="3">Uncharacterized protein</fullName>
    </submittedName>
</protein>
<evidence type="ECO:0000313" key="4">
    <source>
        <dbReference type="Proteomes" id="UP000011863"/>
    </source>
</evidence>
<evidence type="ECO:0000256" key="1">
    <source>
        <dbReference type="SAM" id="MobiDB-lite"/>
    </source>
</evidence>
<dbReference type="AlphaFoldDB" id="A0A6C7EF31"/>
<reference evidence="3 4" key="1">
    <citation type="journal article" date="2013" name="Int. J. Syst. Evol. Microbiol.">
        <title>Ilumatobacter nonamiense sp. nov. and Ilumatobacter coccineum sp. nov., isolated from seashore sand.</title>
        <authorList>
            <person name="Matsumoto A."/>
            <person name="Kasai H."/>
            <person name="Matsuo Y."/>
            <person name="Shizuri Y."/>
            <person name="Ichikawa N."/>
            <person name="Fujita N."/>
            <person name="Omura S."/>
            <person name="Takahashi Y."/>
        </authorList>
    </citation>
    <scope>NUCLEOTIDE SEQUENCE [LARGE SCALE GENOMIC DNA]</scope>
    <source>
        <strain evidence="4">NBRC 103263 / KCTC 29153 / YM16-304</strain>
    </source>
</reference>
<keyword evidence="2" id="KW-1133">Transmembrane helix</keyword>
<feature type="transmembrane region" description="Helical" evidence="2">
    <location>
        <begin position="189"/>
        <end position="212"/>
    </location>
</feature>
<sequence>MASQNDSNDDGPISPDGVTAGRGGADDGDFGLDDLDRLARRAVDSVLHLVRRANALAGGVLIFVVVCAIGGFLLGLAALSGGIRTVWIALGGFFGVVAIASVLTAMLRLRSVKTGADTLVSEVRSLVGGDRESKRTVADTVHSTEGKSNDGIVDLSREFFSMRGAIGDRAGQFRALTSALTAVTSFPGLIAIATLIGFAFAGLGLIFVIALLL</sequence>
<accession>A0A6C7EF31</accession>
<feature type="transmembrane region" description="Helical" evidence="2">
    <location>
        <begin position="55"/>
        <end position="79"/>
    </location>
</feature>
<feature type="transmembrane region" description="Helical" evidence="2">
    <location>
        <begin position="86"/>
        <end position="107"/>
    </location>
</feature>
<gene>
    <name evidence="3" type="ORF">YM304_22720</name>
</gene>
<keyword evidence="4" id="KW-1185">Reference proteome</keyword>
<keyword evidence="2" id="KW-0472">Membrane</keyword>
<name>A0A6C7EF31_ILUCY</name>
<evidence type="ECO:0000256" key="2">
    <source>
        <dbReference type="SAM" id="Phobius"/>
    </source>
</evidence>
<proteinExistence type="predicted"/>
<dbReference type="Proteomes" id="UP000011863">
    <property type="component" value="Chromosome"/>
</dbReference>
<feature type="region of interest" description="Disordered" evidence="1">
    <location>
        <begin position="1"/>
        <end position="22"/>
    </location>
</feature>
<evidence type="ECO:0000313" key="3">
    <source>
        <dbReference type="EMBL" id="BAN02586.1"/>
    </source>
</evidence>
<dbReference type="EMBL" id="AP012057">
    <property type="protein sequence ID" value="BAN02586.1"/>
    <property type="molecule type" value="Genomic_DNA"/>
</dbReference>
<dbReference type="RefSeq" id="WP_015441833.1">
    <property type="nucleotide sequence ID" value="NC_020520.1"/>
</dbReference>
<organism evidence="3 4">
    <name type="scientific">Ilumatobacter coccineus (strain NBRC 103263 / KCTC 29153 / YM16-304)</name>
    <dbReference type="NCBI Taxonomy" id="1313172"/>
    <lineage>
        <taxon>Bacteria</taxon>
        <taxon>Bacillati</taxon>
        <taxon>Actinomycetota</taxon>
        <taxon>Acidimicrobiia</taxon>
        <taxon>Acidimicrobiales</taxon>
        <taxon>Ilumatobacteraceae</taxon>
        <taxon>Ilumatobacter</taxon>
    </lineage>
</organism>
<keyword evidence="2" id="KW-0812">Transmembrane</keyword>